<sequence length="318" mass="33915">HSTPPHPHPATPTPRDRSSRPRRPLPLPHAPTTRRGRTETAATAATGAGRRTRAASCRRLRAATEPPVPARLRIRLPSPSRAADPPALASTTARAAGCLRRPLLFGRPRCRCPRRPQPSVAVPTPPRSLPSPRECGSASCLRPTPPARRPPPPRQPALPAASASPSISAGRAAAVPAGPYTVGVVDLGGGSVQMAYAIAENDAEKAPKPSDGEDSYVKKLFLKGTTYYLYVHILSLCSQNLELPPATSGHGSGILILATSGNGRSNFLGVNASIARAPQLAMAWHHKHILQEAASKLYIDITHVPKYYFVNARYMNSF</sequence>
<dbReference type="Gene3D" id="3.30.420.150">
    <property type="entry name" value="Exopolyphosphatase. Domain 2"/>
    <property type="match status" value="1"/>
</dbReference>
<organism evidence="5 6">
    <name type="scientific">Paspalum notatum var. saurae</name>
    <dbReference type="NCBI Taxonomy" id="547442"/>
    <lineage>
        <taxon>Eukaryota</taxon>
        <taxon>Viridiplantae</taxon>
        <taxon>Streptophyta</taxon>
        <taxon>Embryophyta</taxon>
        <taxon>Tracheophyta</taxon>
        <taxon>Spermatophyta</taxon>
        <taxon>Magnoliopsida</taxon>
        <taxon>Liliopsida</taxon>
        <taxon>Poales</taxon>
        <taxon>Poaceae</taxon>
        <taxon>PACMAD clade</taxon>
        <taxon>Panicoideae</taxon>
        <taxon>Andropogonodae</taxon>
        <taxon>Paspaleae</taxon>
        <taxon>Paspalinae</taxon>
        <taxon>Paspalum</taxon>
    </lineage>
</organism>
<evidence type="ECO:0000256" key="1">
    <source>
        <dbReference type="ARBA" id="ARBA00009283"/>
    </source>
</evidence>
<gene>
    <name evidence="5" type="ORF">U9M48_005219</name>
</gene>
<proteinExistence type="inferred from homology"/>
<feature type="compositionally biased region" description="Low complexity" evidence="4">
    <location>
        <begin position="39"/>
        <end position="49"/>
    </location>
</feature>
<evidence type="ECO:0000313" key="5">
    <source>
        <dbReference type="EMBL" id="WVZ54425.1"/>
    </source>
</evidence>
<dbReference type="AlphaFoldDB" id="A0AAQ3PPP5"/>
<feature type="non-terminal residue" evidence="5">
    <location>
        <position position="1"/>
    </location>
</feature>
<dbReference type="GO" id="GO:0005524">
    <property type="term" value="F:ATP binding"/>
    <property type="evidence" value="ECO:0007669"/>
    <property type="project" value="UniProtKB-KW"/>
</dbReference>
<dbReference type="GO" id="GO:0016787">
    <property type="term" value="F:hydrolase activity"/>
    <property type="evidence" value="ECO:0007669"/>
    <property type="project" value="UniProtKB-KW"/>
</dbReference>
<keyword evidence="3" id="KW-0067">ATP-binding</keyword>
<feature type="region of interest" description="Disordered" evidence="4">
    <location>
        <begin position="1"/>
        <end position="92"/>
    </location>
</feature>
<reference evidence="5 6" key="1">
    <citation type="submission" date="2024-02" db="EMBL/GenBank/DDBJ databases">
        <title>High-quality chromosome-scale genome assembly of Pensacola bahiagrass (Paspalum notatum Flugge var. saurae).</title>
        <authorList>
            <person name="Vega J.M."/>
            <person name="Podio M."/>
            <person name="Orjuela J."/>
            <person name="Siena L.A."/>
            <person name="Pessino S.C."/>
            <person name="Combes M.C."/>
            <person name="Mariac C."/>
            <person name="Albertini E."/>
            <person name="Pupilli F."/>
            <person name="Ortiz J.P.A."/>
            <person name="Leblanc O."/>
        </authorList>
    </citation>
    <scope>NUCLEOTIDE SEQUENCE [LARGE SCALE GENOMIC DNA]</scope>
    <source>
        <strain evidence="5">R1</strain>
        <tissue evidence="5">Leaf</tissue>
    </source>
</reference>
<evidence type="ECO:0000313" key="6">
    <source>
        <dbReference type="Proteomes" id="UP001341281"/>
    </source>
</evidence>
<feature type="region of interest" description="Disordered" evidence="4">
    <location>
        <begin position="107"/>
        <end position="165"/>
    </location>
</feature>
<protein>
    <submittedName>
        <fullName evidence="5">Uncharacterized protein</fullName>
    </submittedName>
</protein>
<evidence type="ECO:0000256" key="4">
    <source>
        <dbReference type="SAM" id="MobiDB-lite"/>
    </source>
</evidence>
<dbReference type="InterPro" id="IPR000407">
    <property type="entry name" value="GDA1_CD39_NTPase"/>
</dbReference>
<name>A0AAQ3PPP5_PASNO</name>
<dbReference type="Pfam" id="PF01150">
    <property type="entry name" value="GDA1_CD39"/>
    <property type="match status" value="1"/>
</dbReference>
<feature type="compositionally biased region" description="Pro residues" evidence="4">
    <location>
        <begin position="1"/>
        <end position="12"/>
    </location>
</feature>
<accession>A0AAQ3PPP5</accession>
<evidence type="ECO:0000256" key="3">
    <source>
        <dbReference type="PIRSR" id="PIRSR600407-2"/>
    </source>
</evidence>
<feature type="binding site" evidence="3">
    <location>
        <begin position="189"/>
        <end position="193"/>
    </location>
    <ligand>
        <name>ATP</name>
        <dbReference type="ChEBI" id="CHEBI:30616"/>
    </ligand>
</feature>
<comment type="similarity">
    <text evidence="1">Belongs to the GDA1/CD39 NTPase family.</text>
</comment>
<evidence type="ECO:0000256" key="2">
    <source>
        <dbReference type="ARBA" id="ARBA00022801"/>
    </source>
</evidence>
<dbReference type="Proteomes" id="UP001341281">
    <property type="component" value="Chromosome 01"/>
</dbReference>
<feature type="compositionally biased region" description="Basic residues" evidence="4">
    <location>
        <begin position="50"/>
        <end position="61"/>
    </location>
</feature>
<keyword evidence="6" id="KW-1185">Reference proteome</keyword>
<keyword evidence="2" id="KW-0378">Hydrolase</keyword>
<keyword evidence="3" id="KW-0547">Nucleotide-binding</keyword>
<dbReference type="EMBL" id="CP144745">
    <property type="protein sequence ID" value="WVZ54425.1"/>
    <property type="molecule type" value="Genomic_DNA"/>
</dbReference>
<feature type="compositionally biased region" description="Pro residues" evidence="4">
    <location>
        <begin position="143"/>
        <end position="156"/>
    </location>
</feature>